<dbReference type="GO" id="GO:0003677">
    <property type="term" value="F:DNA binding"/>
    <property type="evidence" value="ECO:0007669"/>
    <property type="project" value="InterPro"/>
</dbReference>
<dbReference type="RefSeq" id="WP_142899718.1">
    <property type="nucleotide sequence ID" value="NZ_ML660067.1"/>
</dbReference>
<comment type="caution">
    <text evidence="4">The sequence shown here is derived from an EMBL/GenBank/DDBJ whole genome shotgun (WGS) entry which is preliminary data.</text>
</comment>
<dbReference type="InterPro" id="IPR007627">
    <property type="entry name" value="RNA_pol_sigma70_r2"/>
</dbReference>
<dbReference type="SUPFAM" id="SSF88659">
    <property type="entry name" value="Sigma3 and sigma4 domains of RNA polymerase sigma factors"/>
    <property type="match status" value="1"/>
</dbReference>
<dbReference type="PANTHER" id="PTHR30173:SF36">
    <property type="entry name" value="ECF RNA POLYMERASE SIGMA FACTOR SIGJ"/>
    <property type="match status" value="1"/>
</dbReference>
<reference evidence="4 5" key="1">
    <citation type="submission" date="2019-06" db="EMBL/GenBank/DDBJ databases">
        <title>Whole genome sequence for Rhodospirillaceae sp. R148.</title>
        <authorList>
            <person name="Wang G."/>
        </authorList>
    </citation>
    <scope>NUCLEOTIDE SEQUENCE [LARGE SCALE GENOMIC DNA]</scope>
    <source>
        <strain evidence="4 5">R148</strain>
    </source>
</reference>
<evidence type="ECO:0000313" key="4">
    <source>
        <dbReference type="EMBL" id="TQV70649.1"/>
    </source>
</evidence>
<dbReference type="InterPro" id="IPR052704">
    <property type="entry name" value="ECF_Sigma-70_Domain"/>
</dbReference>
<accession>A0A545T0E1</accession>
<dbReference type="SUPFAM" id="SSF54427">
    <property type="entry name" value="NTF2-like"/>
    <property type="match status" value="1"/>
</dbReference>
<dbReference type="Pfam" id="PF04542">
    <property type="entry name" value="Sigma70_r2"/>
    <property type="match status" value="1"/>
</dbReference>
<dbReference type="InterPro" id="IPR013324">
    <property type="entry name" value="RNA_pol_sigma_r3/r4-like"/>
</dbReference>
<dbReference type="Gene3D" id="1.10.1740.10">
    <property type="match status" value="1"/>
</dbReference>
<organism evidence="4 5">
    <name type="scientific">Denitrobaculum tricleocarpae</name>
    <dbReference type="NCBI Taxonomy" id="2591009"/>
    <lineage>
        <taxon>Bacteria</taxon>
        <taxon>Pseudomonadati</taxon>
        <taxon>Pseudomonadota</taxon>
        <taxon>Alphaproteobacteria</taxon>
        <taxon>Rhodospirillales</taxon>
        <taxon>Rhodospirillaceae</taxon>
        <taxon>Denitrobaculum</taxon>
    </lineage>
</organism>
<keyword evidence="5" id="KW-1185">Reference proteome</keyword>
<dbReference type="OrthoDB" id="9794372at2"/>
<evidence type="ECO:0000259" key="3">
    <source>
        <dbReference type="Pfam" id="PF08281"/>
    </source>
</evidence>
<dbReference type="NCBIfam" id="TIGR02937">
    <property type="entry name" value="sigma70-ECF"/>
    <property type="match status" value="1"/>
</dbReference>
<dbReference type="Gene3D" id="1.10.10.10">
    <property type="entry name" value="Winged helix-like DNA-binding domain superfamily/Winged helix DNA-binding domain"/>
    <property type="match status" value="1"/>
</dbReference>
<dbReference type="GO" id="GO:0006352">
    <property type="term" value="P:DNA-templated transcription initiation"/>
    <property type="evidence" value="ECO:0007669"/>
    <property type="project" value="InterPro"/>
</dbReference>
<comment type="subunit">
    <text evidence="1">Interacts transiently with the RNA polymerase catalytic core formed by RpoA, RpoB, RpoC and RpoZ (2 alpha, 1 beta, 1 beta' and 1 omega subunit) to form the RNA polymerase holoenzyme that can initiate transcription.</text>
</comment>
<feature type="domain" description="RNA polymerase sigma-70 region 2" evidence="2">
    <location>
        <begin position="11"/>
        <end position="73"/>
    </location>
</feature>
<feature type="domain" description="RNA polymerase sigma factor 70 region 4 type 2" evidence="3">
    <location>
        <begin position="110"/>
        <end position="161"/>
    </location>
</feature>
<dbReference type="InterPro" id="IPR014284">
    <property type="entry name" value="RNA_pol_sigma-70_dom"/>
</dbReference>
<dbReference type="AlphaFoldDB" id="A0A545T0E1"/>
<evidence type="ECO:0000256" key="1">
    <source>
        <dbReference type="ARBA" id="ARBA00011344"/>
    </source>
</evidence>
<sequence length="293" mass="32137">MVQFTRSNDAFEAARPMLTGLAYRILGSMAEAEDVVQDTYLSWMAAARSGIERPSSWLATVCTRKAIDSLRSAHHARTNYVGTWLPEPIHTRVLETPESELALSQNVTTAFLLVLERLAPKERAAFLLRDVFAMDYAELAEGLRISEAACRKLVSRARANLRKSQSAHSVPLDRQDELVTAFKTAIVEGSVAQLTDLLASDATLSADSGGKVTAIRQTLEGADAVLSFIARVLSPAWQNLEVFTSELNARRALVAREAGRTVAVVSFDYDKDLKASRIYIVRNPDKLARVGTA</sequence>
<name>A0A545T0E1_9PROT</name>
<dbReference type="InterPro" id="IPR036388">
    <property type="entry name" value="WH-like_DNA-bd_sf"/>
</dbReference>
<dbReference type="Pfam" id="PF08281">
    <property type="entry name" value="Sigma70_r4_2"/>
    <property type="match status" value="1"/>
</dbReference>
<dbReference type="PANTHER" id="PTHR30173">
    <property type="entry name" value="SIGMA 19 FACTOR"/>
    <property type="match status" value="1"/>
</dbReference>
<dbReference type="InterPro" id="IPR032710">
    <property type="entry name" value="NTF2-like_dom_sf"/>
</dbReference>
<proteinExistence type="predicted"/>
<dbReference type="EMBL" id="VHSH01000016">
    <property type="protein sequence ID" value="TQV70649.1"/>
    <property type="molecule type" value="Genomic_DNA"/>
</dbReference>
<dbReference type="InterPro" id="IPR013325">
    <property type="entry name" value="RNA_pol_sigma_r2"/>
</dbReference>
<dbReference type="Proteomes" id="UP000315252">
    <property type="component" value="Unassembled WGS sequence"/>
</dbReference>
<gene>
    <name evidence="4" type="ORF">FKG95_27720</name>
</gene>
<evidence type="ECO:0000313" key="5">
    <source>
        <dbReference type="Proteomes" id="UP000315252"/>
    </source>
</evidence>
<protein>
    <submittedName>
        <fullName evidence="4">Sigma-70 family RNA polymerase sigma factor</fullName>
    </submittedName>
</protein>
<dbReference type="GO" id="GO:0016987">
    <property type="term" value="F:sigma factor activity"/>
    <property type="evidence" value="ECO:0007669"/>
    <property type="project" value="InterPro"/>
</dbReference>
<dbReference type="SUPFAM" id="SSF88946">
    <property type="entry name" value="Sigma2 domain of RNA polymerase sigma factors"/>
    <property type="match status" value="1"/>
</dbReference>
<dbReference type="InterPro" id="IPR013249">
    <property type="entry name" value="RNA_pol_sigma70_r4_t2"/>
</dbReference>
<dbReference type="NCBIfam" id="NF007214">
    <property type="entry name" value="PRK09636.1"/>
    <property type="match status" value="1"/>
</dbReference>
<evidence type="ECO:0000259" key="2">
    <source>
        <dbReference type="Pfam" id="PF04542"/>
    </source>
</evidence>